<dbReference type="InterPro" id="IPR029055">
    <property type="entry name" value="Ntn_hydrolases_N"/>
</dbReference>
<dbReference type="PANTHER" id="PTHR43199:SF1">
    <property type="entry name" value="GLUTATHIONE HYDROLASE PROENZYME"/>
    <property type="match status" value="1"/>
</dbReference>
<protein>
    <recommendedName>
        <fullName evidence="2">Gamma-glutamyltransferase</fullName>
    </recommendedName>
</protein>
<dbReference type="InterPro" id="IPR051792">
    <property type="entry name" value="GGT_bact"/>
</dbReference>
<feature type="non-terminal residue" evidence="1">
    <location>
        <position position="401"/>
    </location>
</feature>
<dbReference type="EMBL" id="UINC01007062">
    <property type="protein sequence ID" value="SVA31200.1"/>
    <property type="molecule type" value="Genomic_DNA"/>
</dbReference>
<organism evidence="1">
    <name type="scientific">marine metagenome</name>
    <dbReference type="NCBI Taxonomy" id="408172"/>
    <lineage>
        <taxon>unclassified sequences</taxon>
        <taxon>metagenomes</taxon>
        <taxon>ecological metagenomes</taxon>
    </lineage>
</organism>
<dbReference type="PRINTS" id="PR01210">
    <property type="entry name" value="GGTRANSPTASE"/>
</dbReference>
<sequence>MYYISRKDKGAKLGTCAVTREETFFETNWHILPPSRTSISGGFRVTHGMVVAPQPEAAEAGALVLDGGGNAVDAAIAAALVQTVVDPLMCGIAGFGVMHVRLPDGSHTCIDFHGRAPLAATEDMWADKLVAETEDGFGFILENHVNDIGYGSITAPGSLLAFAEALAQFGTVKLEDLLDEPIRYADEGFLVRPHVAHYWNLTEPEGRVPHIQRLSRLPATAAIYLANGKPRVAGDVHRNADMAKTLGRIQADGVASFYHGDIADEIATDMGKHGAMLTKTDLTEYRTVTNEPLRGAYRGYEVVTNQLPGGGAMVLEMLSILEQFDVAGMGHNSADYLSLLAEVMKIATVDKDRFMGDPRFVDVPLTRLLSTEYANQCGQRIRSGKKVHVPRVNRIDSKDTT</sequence>
<evidence type="ECO:0008006" key="2">
    <source>
        <dbReference type="Google" id="ProtNLM"/>
    </source>
</evidence>
<dbReference type="AlphaFoldDB" id="A0A381USY5"/>
<proteinExistence type="predicted"/>
<accession>A0A381USY5</accession>
<dbReference type="Gene3D" id="1.10.246.130">
    <property type="match status" value="1"/>
</dbReference>
<evidence type="ECO:0000313" key="1">
    <source>
        <dbReference type="EMBL" id="SVA31200.1"/>
    </source>
</evidence>
<reference evidence="1" key="1">
    <citation type="submission" date="2018-05" db="EMBL/GenBank/DDBJ databases">
        <authorList>
            <person name="Lanie J.A."/>
            <person name="Ng W.-L."/>
            <person name="Kazmierczak K.M."/>
            <person name="Andrzejewski T.M."/>
            <person name="Davidsen T.M."/>
            <person name="Wayne K.J."/>
            <person name="Tettelin H."/>
            <person name="Glass J.I."/>
            <person name="Rusch D."/>
            <person name="Podicherti R."/>
            <person name="Tsui H.-C.T."/>
            <person name="Winkler M.E."/>
        </authorList>
    </citation>
    <scope>NUCLEOTIDE SEQUENCE</scope>
</reference>
<dbReference type="PANTHER" id="PTHR43199">
    <property type="entry name" value="GLUTATHIONE HYDROLASE"/>
    <property type="match status" value="1"/>
</dbReference>
<gene>
    <name evidence="1" type="ORF">METZ01_LOCUS84054</name>
</gene>
<dbReference type="InterPro" id="IPR043138">
    <property type="entry name" value="GGT_lsub"/>
</dbReference>
<dbReference type="SUPFAM" id="SSF56235">
    <property type="entry name" value="N-terminal nucleophile aminohydrolases (Ntn hydrolases)"/>
    <property type="match status" value="1"/>
</dbReference>
<dbReference type="Pfam" id="PF01019">
    <property type="entry name" value="G_glu_transpept"/>
    <property type="match status" value="1"/>
</dbReference>
<name>A0A381USY5_9ZZZZ</name>